<keyword evidence="3" id="KW-0597">Phosphoprotein</keyword>
<reference evidence="8" key="1">
    <citation type="submission" date="2015-06" db="EMBL/GenBank/DDBJ databases">
        <title>Comparative genomics of Burkholderia leaf nodule symbionts.</title>
        <authorList>
            <person name="Carlier A."/>
            <person name="Eberl L."/>
            <person name="Pinto-Carbo M."/>
        </authorList>
    </citation>
    <scope>NUCLEOTIDE SEQUENCE [LARGE SCALE GENOMIC DNA]</scope>
    <source>
        <strain evidence="8">UZHbot4</strain>
    </source>
</reference>
<keyword evidence="8" id="KW-1185">Reference proteome</keyword>
<feature type="domain" description="CheB-type methylesterase" evidence="6">
    <location>
        <begin position="13"/>
        <end position="197"/>
    </location>
</feature>
<dbReference type="InterPro" id="IPR035909">
    <property type="entry name" value="CheB_C"/>
</dbReference>
<keyword evidence="4" id="KW-0378">Hydrolase</keyword>
<keyword evidence="7" id="KW-0489">Methyltransferase</keyword>
<evidence type="ECO:0000313" key="8">
    <source>
        <dbReference type="Proteomes" id="UP000036959"/>
    </source>
</evidence>
<dbReference type="AlphaFoldDB" id="A0A0L0M5N0"/>
<accession>A0A0L0M5N0</accession>
<proteinExistence type="predicted"/>
<dbReference type="PANTHER" id="PTHR43547:SF2">
    <property type="entry name" value="HYBRID SIGNAL TRANSDUCTION HISTIDINE KINASE C"/>
    <property type="match status" value="1"/>
</dbReference>
<dbReference type="GO" id="GO:0032259">
    <property type="term" value="P:methylation"/>
    <property type="evidence" value="ECO:0007669"/>
    <property type="project" value="UniProtKB-KW"/>
</dbReference>
<dbReference type="InterPro" id="IPR036097">
    <property type="entry name" value="HisK_dim/P_sf"/>
</dbReference>
<organism evidence="7 8">
    <name type="scientific">Candidatus Burkholderia verschuerenii</name>
    <dbReference type="NCBI Taxonomy" id="242163"/>
    <lineage>
        <taxon>Bacteria</taxon>
        <taxon>Pseudomonadati</taxon>
        <taxon>Pseudomonadota</taxon>
        <taxon>Betaproteobacteria</taxon>
        <taxon>Burkholderiales</taxon>
        <taxon>Burkholderiaceae</taxon>
        <taxon>Burkholderia</taxon>
    </lineage>
</organism>
<dbReference type="Gene3D" id="3.30.450.20">
    <property type="entry name" value="PAS domain"/>
    <property type="match status" value="1"/>
</dbReference>
<dbReference type="PATRIC" id="fig|242163.4.peg.3215"/>
<dbReference type="GO" id="GO:0008984">
    <property type="term" value="F:protein-glutamate methylesterase activity"/>
    <property type="evidence" value="ECO:0007669"/>
    <property type="project" value="InterPro"/>
</dbReference>
<dbReference type="EC" id="2.7.13.3" evidence="2"/>
<gene>
    <name evidence="7" type="ORF">BVER_02319c</name>
</gene>
<protein>
    <recommendedName>
        <fullName evidence="2">histidine kinase</fullName>
        <ecNumber evidence="2">2.7.13.3</ecNumber>
    </recommendedName>
</protein>
<dbReference type="SUPFAM" id="SSF47384">
    <property type="entry name" value="Homodimeric domain of signal transducing histidine kinase"/>
    <property type="match status" value="1"/>
</dbReference>
<dbReference type="GO" id="GO:0000155">
    <property type="term" value="F:phosphorelay sensor kinase activity"/>
    <property type="evidence" value="ECO:0007669"/>
    <property type="project" value="InterPro"/>
</dbReference>
<feature type="active site" evidence="4">
    <location>
        <position position="25"/>
    </location>
</feature>
<dbReference type="SUPFAM" id="SSF52738">
    <property type="entry name" value="Methylesterase CheB, C-terminal domain"/>
    <property type="match status" value="1"/>
</dbReference>
<dbReference type="InterPro" id="IPR003661">
    <property type="entry name" value="HisK_dim/P_dom"/>
</dbReference>
<dbReference type="PROSITE" id="PS50122">
    <property type="entry name" value="CHEB"/>
    <property type="match status" value="1"/>
</dbReference>
<dbReference type="RefSeq" id="WP_050455661.1">
    <property type="nucleotide sequence ID" value="NZ_LFJJ01000225.1"/>
</dbReference>
<dbReference type="InterPro" id="IPR000673">
    <property type="entry name" value="Sig_transdc_resp-reg_Me-estase"/>
</dbReference>
<feature type="active site" evidence="4">
    <location>
        <position position="139"/>
    </location>
</feature>
<dbReference type="Pfam" id="PF01339">
    <property type="entry name" value="CheB_methylest"/>
    <property type="match status" value="1"/>
</dbReference>
<dbReference type="Pfam" id="PF00512">
    <property type="entry name" value="HisKA"/>
    <property type="match status" value="1"/>
</dbReference>
<dbReference type="Proteomes" id="UP000036959">
    <property type="component" value="Unassembled WGS sequence"/>
</dbReference>
<evidence type="ECO:0000256" key="3">
    <source>
        <dbReference type="ARBA" id="ARBA00022553"/>
    </source>
</evidence>
<sequence>MDPAELLRDTESADAAFDIVVIGASAGGVPALRELVDGLPADFPLPVVAMMHLPVGAQIEIALQRLPLPVQRLATDPSRPARYCCVRRTRMSSCFRTAPASCRRYWTTSDRDRSIVCSFRRRIVSARAIGVILSGMNNDGSIGARELREAGGRLLVQAPDDAEHADMPIAAIATGAVDLVVPIASLGEVIAEFAQGSPRPNALTELRAIEAAFGAVADVALAARDVDWQRTPLGSALTWPERLKLMIRETLDSAHPSAIWWGPQLTEIYNDAWRPFLGPKHPGALGKPARQTWENEWGRIGPLVESVFHDGEAIAGEELPLLVIRNDVLEQAFISFSYTPLRDIAGKVLGVRCTIWETTRTIVAQRRMRLLQTLSTCMARALTRHEACTLAADALATDPSEVPFALLYLIDAQRRQATLACAARLDAGSDAAPRVVHIDRDIAETWPLAKVLPDSPSETCPPFLIESIQRYLPLRGNVQPERAVLAAVQAVPPGVTQGVLVLGLSRHRPFDEAYLRFVEALSRQLASGLGDARSKELERERLDQLTTLDRAKTDFFSNVSHEFRTPLTLLLVPLEELARGHDALPEPIGRQLDVAVRNARRLLRLVNNLLDFSQMEMRGRQAPIAPADIAVLTADIASAFRSAIESAGMELRVEIGPDLPLVPVNNVHVGTNRLESAVERVQVHLRRHDHGKHQGAASACGTHRQRYGHRHSAR</sequence>
<dbReference type="SUPFAM" id="SSF55781">
    <property type="entry name" value="GAF domain-like"/>
    <property type="match status" value="1"/>
</dbReference>
<name>A0A0L0M5N0_9BURK</name>
<keyword evidence="7" id="KW-0808">Transferase</keyword>
<feature type="active site" evidence="4">
    <location>
        <position position="52"/>
    </location>
</feature>
<dbReference type="SMART" id="SM00388">
    <property type="entry name" value="HisKA"/>
    <property type="match status" value="1"/>
</dbReference>
<dbReference type="GO" id="GO:0000156">
    <property type="term" value="F:phosphorelay response regulator activity"/>
    <property type="evidence" value="ECO:0007669"/>
    <property type="project" value="InterPro"/>
</dbReference>
<evidence type="ECO:0000313" key="7">
    <source>
        <dbReference type="EMBL" id="KND57678.1"/>
    </source>
</evidence>
<feature type="compositionally biased region" description="Basic residues" evidence="5">
    <location>
        <begin position="703"/>
        <end position="714"/>
    </location>
</feature>
<evidence type="ECO:0000256" key="4">
    <source>
        <dbReference type="PROSITE-ProRule" id="PRU00050"/>
    </source>
</evidence>
<dbReference type="GO" id="GO:0005737">
    <property type="term" value="C:cytoplasm"/>
    <property type="evidence" value="ECO:0007669"/>
    <property type="project" value="InterPro"/>
</dbReference>
<dbReference type="GO" id="GO:0008168">
    <property type="term" value="F:methyltransferase activity"/>
    <property type="evidence" value="ECO:0007669"/>
    <property type="project" value="UniProtKB-KW"/>
</dbReference>
<evidence type="ECO:0000256" key="1">
    <source>
        <dbReference type="ARBA" id="ARBA00000085"/>
    </source>
</evidence>
<dbReference type="InterPro" id="IPR029016">
    <property type="entry name" value="GAF-like_dom_sf"/>
</dbReference>
<keyword evidence="4" id="KW-0145">Chemotaxis</keyword>
<evidence type="ECO:0000256" key="2">
    <source>
        <dbReference type="ARBA" id="ARBA00012438"/>
    </source>
</evidence>
<dbReference type="GO" id="GO:0006935">
    <property type="term" value="P:chemotaxis"/>
    <property type="evidence" value="ECO:0007669"/>
    <property type="project" value="UniProtKB-UniRule"/>
</dbReference>
<evidence type="ECO:0000259" key="6">
    <source>
        <dbReference type="PROSITE" id="PS50122"/>
    </source>
</evidence>
<comment type="caution">
    <text evidence="7">The sequence shown here is derived from an EMBL/GenBank/DDBJ whole genome shotgun (WGS) entry which is preliminary data.</text>
</comment>
<dbReference type="Gene3D" id="3.40.50.180">
    <property type="entry name" value="Methylesterase CheB, C-terminal domain"/>
    <property type="match status" value="2"/>
</dbReference>
<evidence type="ECO:0000256" key="5">
    <source>
        <dbReference type="SAM" id="MobiDB-lite"/>
    </source>
</evidence>
<dbReference type="PANTHER" id="PTHR43547">
    <property type="entry name" value="TWO-COMPONENT HISTIDINE KINASE"/>
    <property type="match status" value="1"/>
</dbReference>
<dbReference type="FunFam" id="1.10.287.130:FF:000045">
    <property type="entry name" value="Two-component system sensor histidine kinase/response regulator"/>
    <property type="match status" value="1"/>
</dbReference>
<feature type="region of interest" description="Disordered" evidence="5">
    <location>
        <begin position="688"/>
        <end position="714"/>
    </location>
</feature>
<dbReference type="EMBL" id="LFJJ01000225">
    <property type="protein sequence ID" value="KND57678.1"/>
    <property type="molecule type" value="Genomic_DNA"/>
</dbReference>
<comment type="catalytic activity">
    <reaction evidence="1">
        <text>ATP + protein L-histidine = ADP + protein N-phospho-L-histidine.</text>
        <dbReference type="EC" id="2.7.13.3"/>
    </reaction>
</comment>
<dbReference type="Gene3D" id="3.30.450.40">
    <property type="match status" value="1"/>
</dbReference>
<dbReference type="Gene3D" id="1.10.287.130">
    <property type="match status" value="1"/>
</dbReference>